<feature type="domain" description="tRNA uridine 5-carboxymethylaminomethyl modification enzyme MnmG C-terminal" evidence="2">
    <location>
        <begin position="2"/>
        <end position="21"/>
    </location>
</feature>
<evidence type="ECO:0000256" key="1">
    <source>
        <dbReference type="SAM" id="Phobius"/>
    </source>
</evidence>
<organism evidence="3">
    <name type="scientific">marine metagenome</name>
    <dbReference type="NCBI Taxonomy" id="408172"/>
    <lineage>
        <taxon>unclassified sequences</taxon>
        <taxon>metagenomes</taxon>
        <taxon>ecological metagenomes</taxon>
    </lineage>
</organism>
<dbReference type="Pfam" id="PF13932">
    <property type="entry name" value="SAM_GIDA_C"/>
    <property type="match status" value="1"/>
</dbReference>
<gene>
    <name evidence="3" type="ORF">METZ01_LOCUS244352</name>
</gene>
<dbReference type="AlphaFoldDB" id="A0A382HW32"/>
<keyword evidence="1" id="KW-0812">Transmembrane</keyword>
<accession>A0A382HW32</accession>
<keyword evidence="1" id="KW-1133">Transmembrane helix</keyword>
<name>A0A382HW32_9ZZZZ</name>
<protein>
    <recommendedName>
        <fullName evidence="2">tRNA uridine 5-carboxymethylaminomethyl modification enzyme MnmG C-terminal domain-containing protein</fullName>
    </recommendedName>
</protein>
<dbReference type="EMBL" id="UINC01063647">
    <property type="protein sequence ID" value="SVB91498.1"/>
    <property type="molecule type" value="Genomic_DNA"/>
</dbReference>
<dbReference type="InterPro" id="IPR026904">
    <property type="entry name" value="MnmG_C"/>
</dbReference>
<evidence type="ECO:0000313" key="3">
    <source>
        <dbReference type="EMBL" id="SVB91498.1"/>
    </source>
</evidence>
<evidence type="ECO:0000259" key="2">
    <source>
        <dbReference type="Pfam" id="PF13932"/>
    </source>
</evidence>
<reference evidence="3" key="1">
    <citation type="submission" date="2018-05" db="EMBL/GenBank/DDBJ databases">
        <authorList>
            <person name="Lanie J.A."/>
            <person name="Ng W.-L."/>
            <person name="Kazmierczak K.M."/>
            <person name="Andrzejewski T.M."/>
            <person name="Davidsen T.M."/>
            <person name="Wayne K.J."/>
            <person name="Tettelin H."/>
            <person name="Glass J.I."/>
            <person name="Rusch D."/>
            <person name="Podicherti R."/>
            <person name="Tsui H.-C.T."/>
            <person name="Winkler M.E."/>
        </authorList>
    </citation>
    <scope>NUCLEOTIDE SEQUENCE</scope>
</reference>
<sequence length="33" mass="3436">PTIGAASRISGVTPAAIIAILRYIKKNKNKKAA</sequence>
<dbReference type="Gene3D" id="1.10.150.570">
    <property type="entry name" value="GidA associated domain, C-terminal subdomain"/>
    <property type="match status" value="1"/>
</dbReference>
<proteinExistence type="predicted"/>
<keyword evidence="1" id="KW-0472">Membrane</keyword>
<feature type="transmembrane region" description="Helical" evidence="1">
    <location>
        <begin position="6"/>
        <end position="24"/>
    </location>
</feature>
<dbReference type="InterPro" id="IPR044920">
    <property type="entry name" value="MnmG_C_subdom_sf"/>
</dbReference>
<feature type="non-terminal residue" evidence="3">
    <location>
        <position position="1"/>
    </location>
</feature>